<feature type="binding site" evidence="10">
    <location>
        <begin position="10"/>
        <end position="15"/>
    </location>
    <ligand>
        <name>substrate</name>
    </ligand>
</feature>
<feature type="binding site" evidence="10">
    <location>
        <begin position="183"/>
        <end position="184"/>
    </location>
    <ligand>
        <name>substrate</name>
    </ligand>
</feature>
<dbReference type="GO" id="GO:0000166">
    <property type="term" value="F:nucleotide binding"/>
    <property type="evidence" value="ECO:0007669"/>
    <property type="project" value="UniProtKB-KW"/>
</dbReference>
<dbReference type="GO" id="GO:0017111">
    <property type="term" value="F:ribonucleoside triphosphate phosphatase activity"/>
    <property type="evidence" value="ECO:0007669"/>
    <property type="project" value="InterPro"/>
</dbReference>
<dbReference type="GO" id="GO:0009146">
    <property type="term" value="P:purine nucleoside triphosphate catabolic process"/>
    <property type="evidence" value="ECO:0007669"/>
    <property type="project" value="UniProtKB-UniRule"/>
</dbReference>
<evidence type="ECO:0000256" key="6">
    <source>
        <dbReference type="ARBA" id="ARBA00022842"/>
    </source>
</evidence>
<sequence>MTEQRLLLATSNRGKVRELKKLLRGLPLKIESLDRYPEFGKYRETGKTFEDNSRGKCLYYSQKYSGLVLAEDSGLEVEALGGQPGVYSARFSGPGANDQKNIKKLLKLLAAVPGARRRACFVCVASLGCRGRIIRTFRGRVRGLILTEPDGHNGFGYDPVFYYPPLKKSFARLRPEEKNLVSHRGRALKKVRLFLEHFLKNKQPDYK</sequence>
<dbReference type="Gene3D" id="3.90.950.10">
    <property type="match status" value="1"/>
</dbReference>
<dbReference type="CDD" id="cd00515">
    <property type="entry name" value="HAM1"/>
    <property type="match status" value="1"/>
</dbReference>
<dbReference type="GO" id="GO:0036222">
    <property type="term" value="F:XTP diphosphatase activity"/>
    <property type="evidence" value="ECO:0007669"/>
    <property type="project" value="UniProtKB-UniRule"/>
</dbReference>
<feature type="binding site" evidence="10">
    <location>
        <position position="73"/>
    </location>
    <ligand>
        <name>substrate</name>
    </ligand>
</feature>
<gene>
    <name evidence="12" type="ORF">OP8BY_0841</name>
</gene>
<comment type="caution">
    <text evidence="10">Lacks conserved residue(s) required for the propagation of feature annotation.</text>
</comment>
<dbReference type="EMBL" id="QUAH01000001">
    <property type="protein sequence ID" value="RFT16899.1"/>
    <property type="molecule type" value="Genomic_DNA"/>
</dbReference>
<comment type="catalytic activity">
    <reaction evidence="8 10">
        <text>dITP + H2O = dIMP + diphosphate + H(+)</text>
        <dbReference type="Rhea" id="RHEA:28342"/>
        <dbReference type="ChEBI" id="CHEBI:15377"/>
        <dbReference type="ChEBI" id="CHEBI:15378"/>
        <dbReference type="ChEBI" id="CHEBI:33019"/>
        <dbReference type="ChEBI" id="CHEBI:61194"/>
        <dbReference type="ChEBI" id="CHEBI:61382"/>
        <dbReference type="EC" id="3.6.1.66"/>
    </reaction>
</comment>
<dbReference type="Proteomes" id="UP000257323">
    <property type="component" value="Unassembled WGS sequence"/>
</dbReference>
<evidence type="ECO:0000256" key="5">
    <source>
        <dbReference type="ARBA" id="ARBA00022801"/>
    </source>
</evidence>
<comment type="catalytic activity">
    <reaction evidence="9 10">
        <text>XTP + H2O = XMP + diphosphate + H(+)</text>
        <dbReference type="Rhea" id="RHEA:28610"/>
        <dbReference type="ChEBI" id="CHEBI:15377"/>
        <dbReference type="ChEBI" id="CHEBI:15378"/>
        <dbReference type="ChEBI" id="CHEBI:33019"/>
        <dbReference type="ChEBI" id="CHEBI:57464"/>
        <dbReference type="ChEBI" id="CHEBI:61314"/>
        <dbReference type="EC" id="3.6.1.66"/>
    </reaction>
</comment>
<keyword evidence="4 10" id="KW-0547">Nucleotide-binding</keyword>
<dbReference type="PANTHER" id="PTHR11067:SF9">
    <property type="entry name" value="INOSINE TRIPHOSPHATE PYROPHOSPHATASE"/>
    <property type="match status" value="1"/>
</dbReference>
<dbReference type="InterPro" id="IPR020922">
    <property type="entry name" value="dITP/XTP_pyrophosphatase"/>
</dbReference>
<comment type="function">
    <text evidence="10">Pyrophosphatase that catalyzes the hydrolysis of nucleoside triphosphates to their monophosphate derivatives, with a high preference for the non-canonical purine nucleotides XTP (xanthosine triphosphate), dITP (deoxyinosine triphosphate) and ITP. Seems to function as a house-cleaning enzyme that removes non-canonical purine nucleotides from the nucleotide pool, thus preventing their incorporation into DNA/RNA and avoiding chromosomal lesions.</text>
</comment>
<protein>
    <recommendedName>
        <fullName evidence="10">dITP/XTP pyrophosphatase</fullName>
        <ecNumber evidence="10">3.6.1.66</ecNumber>
    </recommendedName>
    <alternativeName>
        <fullName evidence="10">Non-canonical purine NTP pyrophosphatase</fullName>
    </alternativeName>
    <alternativeName>
        <fullName evidence="10">Non-standard purine NTP pyrophosphatase</fullName>
    </alternativeName>
    <alternativeName>
        <fullName evidence="10">Nucleoside-triphosphate diphosphatase</fullName>
    </alternativeName>
    <alternativeName>
        <fullName evidence="10">Nucleoside-triphosphate pyrophosphatase</fullName>
        <shortName evidence="10">NTPase</shortName>
    </alternativeName>
</protein>
<evidence type="ECO:0000313" key="12">
    <source>
        <dbReference type="EMBL" id="RFT16899.1"/>
    </source>
</evidence>
<dbReference type="HAMAP" id="MF_01405">
    <property type="entry name" value="Non_canon_purine_NTPase"/>
    <property type="match status" value="1"/>
</dbReference>
<proteinExistence type="inferred from homology"/>
<evidence type="ECO:0000256" key="1">
    <source>
        <dbReference type="ARBA" id="ARBA00008023"/>
    </source>
</evidence>
<dbReference type="GO" id="GO:0005829">
    <property type="term" value="C:cytosol"/>
    <property type="evidence" value="ECO:0007669"/>
    <property type="project" value="TreeGrafter"/>
</dbReference>
<keyword evidence="3 10" id="KW-0479">Metal-binding</keyword>
<dbReference type="PANTHER" id="PTHR11067">
    <property type="entry name" value="INOSINE TRIPHOSPHATE PYROPHOSPHATASE/HAM1 PROTEIN"/>
    <property type="match status" value="1"/>
</dbReference>
<dbReference type="GO" id="GO:0046872">
    <property type="term" value="F:metal ion binding"/>
    <property type="evidence" value="ECO:0007669"/>
    <property type="project" value="UniProtKB-KW"/>
</dbReference>
<dbReference type="GO" id="GO:0036220">
    <property type="term" value="F:ITP diphosphatase activity"/>
    <property type="evidence" value="ECO:0007669"/>
    <property type="project" value="UniProtKB-UniRule"/>
</dbReference>
<feature type="binding site" evidence="10">
    <location>
        <position position="72"/>
    </location>
    <ligand>
        <name>Mg(2+)</name>
        <dbReference type="ChEBI" id="CHEBI:18420"/>
    </ligand>
</feature>
<dbReference type="EC" id="3.6.1.66" evidence="10"/>
<dbReference type="GO" id="GO:0009117">
    <property type="term" value="P:nucleotide metabolic process"/>
    <property type="evidence" value="ECO:0007669"/>
    <property type="project" value="UniProtKB-KW"/>
</dbReference>
<organism evidence="12 13">
    <name type="scientific">Candidatus Saccharicenans subterraneus</name>
    <dbReference type="NCBI Taxonomy" id="2508984"/>
    <lineage>
        <taxon>Bacteria</taxon>
        <taxon>Candidatus Aminicenantota</taxon>
        <taxon>Candidatus Aminicenantia</taxon>
        <taxon>Candidatus Aminicenantales</taxon>
        <taxon>Candidatus Saccharicenantaceae</taxon>
        <taxon>Candidatus Saccharicenans</taxon>
    </lineage>
</organism>
<feature type="binding site" evidence="10">
    <location>
        <position position="178"/>
    </location>
    <ligand>
        <name>substrate</name>
    </ligand>
</feature>
<reference evidence="12 13" key="1">
    <citation type="submission" date="2018-08" db="EMBL/GenBank/DDBJ databases">
        <title>Genome analysis of the thermophilic bacterium of the candidate phylum Aminicenantes from deep subsurface aquifer revealed its physiology and ecological role.</title>
        <authorList>
            <person name="Kadnikov V.V."/>
            <person name="Mardanov A.V."/>
            <person name="Beletsky A.V."/>
            <person name="Karnachuk O.V."/>
            <person name="Ravin N.V."/>
        </authorList>
    </citation>
    <scope>NUCLEOTIDE SEQUENCE [LARGE SCALE GENOMIC DNA]</scope>
    <source>
        <strain evidence="12">BY38</strain>
    </source>
</reference>
<evidence type="ECO:0000256" key="9">
    <source>
        <dbReference type="ARBA" id="ARBA00052017"/>
    </source>
</evidence>
<evidence type="ECO:0000256" key="7">
    <source>
        <dbReference type="ARBA" id="ARBA00023080"/>
    </source>
</evidence>
<dbReference type="InterPro" id="IPR029001">
    <property type="entry name" value="ITPase-like_fam"/>
</dbReference>
<dbReference type="Pfam" id="PF01725">
    <property type="entry name" value="Ham1p_like"/>
    <property type="match status" value="1"/>
</dbReference>
<evidence type="ECO:0000256" key="11">
    <source>
        <dbReference type="RuleBase" id="RU003781"/>
    </source>
</evidence>
<evidence type="ECO:0000256" key="3">
    <source>
        <dbReference type="ARBA" id="ARBA00022723"/>
    </source>
</evidence>
<dbReference type="NCBIfam" id="TIGR00042">
    <property type="entry name" value="RdgB/HAM1 family non-canonical purine NTP pyrophosphatase"/>
    <property type="match status" value="1"/>
</dbReference>
<keyword evidence="5 10" id="KW-0378">Hydrolase</keyword>
<comment type="caution">
    <text evidence="12">The sequence shown here is derived from an EMBL/GenBank/DDBJ whole genome shotgun (WGS) entry which is preliminary data.</text>
</comment>
<accession>A0A3E2BQA3</accession>
<evidence type="ECO:0000313" key="13">
    <source>
        <dbReference type="Proteomes" id="UP000257323"/>
    </source>
</evidence>
<keyword evidence="7 10" id="KW-0546">Nucleotide metabolism</keyword>
<dbReference type="InterPro" id="IPR002637">
    <property type="entry name" value="RdgB/HAM1"/>
</dbReference>
<evidence type="ECO:0000256" key="8">
    <source>
        <dbReference type="ARBA" id="ARBA00051875"/>
    </source>
</evidence>
<dbReference type="SUPFAM" id="SSF52972">
    <property type="entry name" value="ITPase-like"/>
    <property type="match status" value="1"/>
</dbReference>
<comment type="catalytic activity">
    <reaction evidence="10">
        <text>ITP + H2O = IMP + diphosphate + H(+)</text>
        <dbReference type="Rhea" id="RHEA:29399"/>
        <dbReference type="ChEBI" id="CHEBI:15377"/>
        <dbReference type="ChEBI" id="CHEBI:15378"/>
        <dbReference type="ChEBI" id="CHEBI:33019"/>
        <dbReference type="ChEBI" id="CHEBI:58053"/>
        <dbReference type="ChEBI" id="CHEBI:61402"/>
        <dbReference type="EC" id="3.6.1.66"/>
    </reaction>
</comment>
<name>A0A3E2BQA3_9BACT</name>
<feature type="binding site" evidence="10">
    <location>
        <begin position="155"/>
        <end position="158"/>
    </location>
    <ligand>
        <name>substrate</name>
    </ligand>
</feature>
<feature type="active site" description="Proton acceptor" evidence="10">
    <location>
        <position position="72"/>
    </location>
</feature>
<comment type="subunit">
    <text evidence="2 10">Homodimer.</text>
</comment>
<dbReference type="GO" id="GO:0035870">
    <property type="term" value="F:dITP diphosphatase activity"/>
    <property type="evidence" value="ECO:0007669"/>
    <property type="project" value="UniProtKB-UniRule"/>
</dbReference>
<dbReference type="FunFam" id="3.90.950.10:FF:000001">
    <property type="entry name" value="dITP/XTP pyrophosphatase"/>
    <property type="match status" value="1"/>
</dbReference>
<comment type="cofactor">
    <cofactor evidence="10">
        <name>Mg(2+)</name>
        <dbReference type="ChEBI" id="CHEBI:18420"/>
    </cofactor>
    <text evidence="10">Binds 1 Mg(2+) ion per subunit.</text>
</comment>
<evidence type="ECO:0000256" key="10">
    <source>
        <dbReference type="HAMAP-Rule" id="MF_01405"/>
    </source>
</evidence>
<dbReference type="AlphaFoldDB" id="A0A3E2BQA3"/>
<comment type="similarity">
    <text evidence="1 10 11">Belongs to the HAM1 NTPase family.</text>
</comment>
<evidence type="ECO:0000256" key="4">
    <source>
        <dbReference type="ARBA" id="ARBA00022741"/>
    </source>
</evidence>
<keyword evidence="6 10" id="KW-0460">Magnesium</keyword>
<evidence type="ECO:0000256" key="2">
    <source>
        <dbReference type="ARBA" id="ARBA00011738"/>
    </source>
</evidence>